<name>A0A249PEZ1_9HYPH</name>
<dbReference type="Gene3D" id="3.40.630.40">
    <property type="entry name" value="Zn-dependent exopeptidases"/>
    <property type="match status" value="1"/>
</dbReference>
<keyword evidence="2" id="KW-1185">Reference proteome</keyword>
<evidence type="ECO:0008006" key="3">
    <source>
        <dbReference type="Google" id="ProtNLM"/>
    </source>
</evidence>
<dbReference type="SUPFAM" id="SSF53187">
    <property type="entry name" value="Zn-dependent exopeptidases"/>
    <property type="match status" value="1"/>
</dbReference>
<evidence type="ECO:0000313" key="2">
    <source>
        <dbReference type="Proteomes" id="UP000217211"/>
    </source>
</evidence>
<dbReference type="InterPro" id="IPR007709">
    <property type="entry name" value="N-FG_amidohydro"/>
</dbReference>
<dbReference type="STRING" id="716928.GCA_000261485_02839"/>
<dbReference type="Proteomes" id="UP000217211">
    <property type="component" value="Chromosome"/>
</dbReference>
<organism evidence="1 2">
    <name type="scientific">Sinorhizobium sojae CCBAU 05684</name>
    <dbReference type="NCBI Taxonomy" id="716928"/>
    <lineage>
        <taxon>Bacteria</taxon>
        <taxon>Pseudomonadati</taxon>
        <taxon>Pseudomonadota</taxon>
        <taxon>Alphaproteobacteria</taxon>
        <taxon>Hyphomicrobiales</taxon>
        <taxon>Rhizobiaceae</taxon>
        <taxon>Sinorhizobium/Ensifer group</taxon>
        <taxon>Sinorhizobium</taxon>
    </lineage>
</organism>
<sequence>MRSGCDLRIPAENGMRHYSPYEIIKGNPAKGLVLLADHAMNRLPPEYDRLGLPEGAFERHIAYDIGIEPLTRQLSAALDAPAVLGCFSRLLIDPNRGEDDPTLIMKISDGAIVPGNHPIAEEEWQRRLNRFHRPYHQAVSQTIAEVAATGGRAPLVISLHSFTPAWKGVARPWHAAVLWDNDPRAVFPLIERLEAAGDIVVGNNEPYDGALRGDTMYRHCMAPGIPHALIEVRQDLIADDAGVAAWTERLAPILAALNAMPALHAYKRHPSRTGAYQDGDEEERLP</sequence>
<protein>
    <recommendedName>
        <fullName evidence="3">N-formylglutamate deformylase</fullName>
    </recommendedName>
</protein>
<dbReference type="eggNOG" id="COG3931">
    <property type="taxonomic scope" value="Bacteria"/>
</dbReference>
<accession>A0A249PEZ1</accession>
<dbReference type="Pfam" id="PF05013">
    <property type="entry name" value="FGase"/>
    <property type="match status" value="1"/>
</dbReference>
<gene>
    <name evidence="1" type="ORF">SJ05684_c28130</name>
</gene>
<proteinExistence type="predicted"/>
<dbReference type="KEGG" id="esj:SJ05684_c28130"/>
<dbReference type="PIRSF" id="PIRSF029730">
    <property type="entry name" value="UCP029730"/>
    <property type="match status" value="1"/>
</dbReference>
<dbReference type="AlphaFoldDB" id="A0A249PEZ1"/>
<reference evidence="1 2" key="1">
    <citation type="submission" date="2017-08" db="EMBL/GenBank/DDBJ databases">
        <title>Multipartite genome sequences of Sinorhizobium species nodulating soybeans.</title>
        <authorList>
            <person name="Tian C.F."/>
        </authorList>
    </citation>
    <scope>NUCLEOTIDE SEQUENCE [LARGE SCALE GENOMIC DNA]</scope>
    <source>
        <strain evidence="1 2">CCBAU 05684</strain>
    </source>
</reference>
<dbReference type="EMBL" id="CP023067">
    <property type="protein sequence ID" value="ASY64244.1"/>
    <property type="molecule type" value="Genomic_DNA"/>
</dbReference>
<evidence type="ECO:0000313" key="1">
    <source>
        <dbReference type="EMBL" id="ASY64244.1"/>
    </source>
</evidence>
<dbReference type="InterPro" id="IPR011227">
    <property type="entry name" value="UCP029730"/>
</dbReference>